<dbReference type="EMBL" id="JAENIO010000028">
    <property type="protein sequence ID" value="MBK1834635.1"/>
    <property type="molecule type" value="Genomic_DNA"/>
</dbReference>
<proteinExistence type="predicted"/>
<dbReference type="InterPro" id="IPR036179">
    <property type="entry name" value="Ig-like_dom_sf"/>
</dbReference>
<gene>
    <name evidence="5" type="ORF">JIN78_11235</name>
</gene>
<keyword evidence="6" id="KW-1185">Reference proteome</keyword>
<name>A0A934VN44_9BACT</name>
<accession>A0A934VN44</accession>
<dbReference type="RefSeq" id="WP_200392070.1">
    <property type="nucleotide sequence ID" value="NZ_JAENIO010000028.1"/>
</dbReference>
<dbReference type="PANTHER" id="PTHR45080:SF8">
    <property type="entry name" value="IG-LIKE DOMAIN-CONTAINING PROTEIN"/>
    <property type="match status" value="1"/>
</dbReference>
<feature type="domain" description="Immunoglobulin" evidence="4">
    <location>
        <begin position="237"/>
        <end position="317"/>
    </location>
</feature>
<evidence type="ECO:0000259" key="4">
    <source>
        <dbReference type="SMART" id="SM00409"/>
    </source>
</evidence>
<keyword evidence="1 3" id="KW-0732">Signal</keyword>
<evidence type="ECO:0000313" key="5">
    <source>
        <dbReference type="EMBL" id="MBK1834635.1"/>
    </source>
</evidence>
<comment type="caution">
    <text evidence="5">The sequence shown here is derived from an EMBL/GenBank/DDBJ whole genome shotgun (WGS) entry which is preliminary data.</text>
</comment>
<dbReference type="Proteomes" id="UP000604083">
    <property type="component" value="Unassembled WGS sequence"/>
</dbReference>
<feature type="domain" description="Immunoglobulin" evidence="4">
    <location>
        <begin position="667"/>
        <end position="782"/>
    </location>
</feature>
<evidence type="ECO:0000256" key="1">
    <source>
        <dbReference type="ARBA" id="ARBA00022729"/>
    </source>
</evidence>
<evidence type="ECO:0000256" key="3">
    <source>
        <dbReference type="SAM" id="SignalP"/>
    </source>
</evidence>
<dbReference type="SUPFAM" id="SSF48726">
    <property type="entry name" value="Immunoglobulin"/>
    <property type="match status" value="4"/>
</dbReference>
<dbReference type="InterPro" id="IPR050958">
    <property type="entry name" value="Cell_Adh-Cytoskel_Orgn"/>
</dbReference>
<dbReference type="GO" id="GO:0007156">
    <property type="term" value="P:homophilic cell adhesion via plasma membrane adhesion molecules"/>
    <property type="evidence" value="ECO:0007669"/>
    <property type="project" value="TreeGrafter"/>
</dbReference>
<feature type="domain" description="Immunoglobulin" evidence="4">
    <location>
        <begin position="790"/>
        <end position="877"/>
    </location>
</feature>
<feature type="domain" description="Immunoglobulin" evidence="4">
    <location>
        <begin position="574"/>
        <end position="655"/>
    </location>
</feature>
<dbReference type="GO" id="GO:0050808">
    <property type="term" value="P:synapse organization"/>
    <property type="evidence" value="ECO:0007669"/>
    <property type="project" value="TreeGrafter"/>
</dbReference>
<evidence type="ECO:0000256" key="2">
    <source>
        <dbReference type="ARBA" id="ARBA00023157"/>
    </source>
</evidence>
<dbReference type="SMART" id="SM00409">
    <property type="entry name" value="IG"/>
    <property type="match status" value="4"/>
</dbReference>
<feature type="signal peptide" evidence="3">
    <location>
        <begin position="1"/>
        <end position="21"/>
    </location>
</feature>
<protein>
    <submittedName>
        <fullName evidence="5">Immunoglobulin domain-containing protein</fullName>
    </submittedName>
</protein>
<feature type="chain" id="PRO_5037143838" evidence="3">
    <location>
        <begin position="22"/>
        <end position="1174"/>
    </location>
</feature>
<reference evidence="5" key="1">
    <citation type="submission" date="2021-01" db="EMBL/GenBank/DDBJ databases">
        <title>Modified the classification status of verrucomicrobia.</title>
        <authorList>
            <person name="Feng X."/>
        </authorList>
    </citation>
    <scope>NUCLEOTIDE SEQUENCE</scope>
    <source>
        <strain evidence="5">KCTC 12986</strain>
    </source>
</reference>
<dbReference type="AlphaFoldDB" id="A0A934VN44"/>
<dbReference type="GO" id="GO:0005886">
    <property type="term" value="C:plasma membrane"/>
    <property type="evidence" value="ECO:0007669"/>
    <property type="project" value="TreeGrafter"/>
</dbReference>
<organism evidence="5 6">
    <name type="scientific">Roseibacillus ishigakijimensis</name>
    <dbReference type="NCBI Taxonomy" id="454146"/>
    <lineage>
        <taxon>Bacteria</taxon>
        <taxon>Pseudomonadati</taxon>
        <taxon>Verrucomicrobiota</taxon>
        <taxon>Verrucomicrobiia</taxon>
        <taxon>Verrucomicrobiales</taxon>
        <taxon>Verrucomicrobiaceae</taxon>
        <taxon>Roseibacillus</taxon>
    </lineage>
</organism>
<dbReference type="InterPro" id="IPR013783">
    <property type="entry name" value="Ig-like_fold"/>
</dbReference>
<dbReference type="PANTHER" id="PTHR45080">
    <property type="entry name" value="CONTACTIN 5"/>
    <property type="match status" value="1"/>
</dbReference>
<evidence type="ECO:0000313" key="6">
    <source>
        <dbReference type="Proteomes" id="UP000604083"/>
    </source>
</evidence>
<keyword evidence="2" id="KW-1015">Disulfide bond</keyword>
<sequence length="1174" mass="125600">MKTYQMLGFVTTTALLPTAQAATLLSENFDSLTSAFGPFVSAGEGNGDGTDWTEQLPNGWSQTYGPGHEEGGPTEFDGWRAMDPASWVATASDQGRANFTAGEGAILVADSDEYDDLASAAFESTLQLPPVDLATVSVPQSLYLSFDSSWQAEPQIGQVKVTYQGEGAEFPVTYTVLDWNGDNKSTAFSEALTLALNNPAGATSATVEFYHKGNNNWWWAIDNVEIFNADVVITQQPAGGTYYAGSNITLAGLETQGGVASYQWYRIEGEERTIIAGATQQELALSNSQPGDSGLYAVEVTSGDTTTSSSPVAVDILPVEPTTVYFMENFDSVALGFPVQEGSLTGAGPFVDKVWSATAPSGWTVDRSGVNGVGNAEVGVEEWEGWNFADPAWWSSTAGNQNRAQFTRSACVAAIVDPDEWDDLGGASQGEASKASLPENPPLFATVVNYDSEMTSPPIDISGATAGTLQLRFSSSWRPEDSQMAIIWVSFDGGERERLLHWNSFSGDTVDEGDGIFHPDAENESVLLAIPNPAGASSMELTFHMPQADNDWWWAVDNLLVFSGSEPADVLVAPQSHTVLAGGGAVVFEAQADGIGTFTYDWTGPGGAPVGSDNIDDPVNRLTIAEPGTDDVGDYAVTISNPAGGIELCASLQILPALFAQQPADKVGDNAVVEGLDAFLDVNVHSYDPELSYQWYKFVDHDNNPATPEIKEAIAGANNGAGNNPDRAFTLQQLNNETGLYETQMTLAYFEAELESVTGRYCLEVTNQYGSVSSRTATLSVVPMVFSLQPVSTLVQAGEPVTLQAQADSAFPVTYQWYRREVGSPTRELLEGETGAQLSFPASGASQNAFYSVEARSDNGQGSIGVLFSEEALVTVYVDHSPVVLFSEDFESLPLGDSVDDSPAASGVWTQTPPSGWVADNSGVPGFGTENDGITEWAGWSFADRLWWASVDDQQRSDFTNASGTVMVADPDEWDDAAHAAGSYNTYLTTPAISLAGAEEGSLVLSFDSSWRPEVNQRGQTELSFDGGATWLPFLIFESDANDPEYKDHATNEHVSLPVNAPSGASEMLVRFSLVDAGNNWWWALDNIAVTAEVPGGILAITDYTISAGAVTLTWTSASTVAYKLTWSPDLVEWTDVPGYENIVGEEGSTTRSVNFTELLTQAPPKAFIRVERR</sequence>
<dbReference type="Gene3D" id="2.60.40.10">
    <property type="entry name" value="Immunoglobulins"/>
    <property type="match status" value="4"/>
</dbReference>
<dbReference type="InterPro" id="IPR003599">
    <property type="entry name" value="Ig_sub"/>
</dbReference>